<evidence type="ECO:0000256" key="1">
    <source>
        <dbReference type="SAM" id="Phobius"/>
    </source>
</evidence>
<dbReference type="Proteomes" id="UP000019141">
    <property type="component" value="Unassembled WGS sequence"/>
</dbReference>
<evidence type="ECO:0000313" key="3">
    <source>
        <dbReference type="Proteomes" id="UP000019141"/>
    </source>
</evidence>
<protein>
    <submittedName>
        <fullName evidence="2">Uncharacterized protein</fullName>
    </submittedName>
</protein>
<reference evidence="2 3" key="1">
    <citation type="journal article" date="2014" name="Nature">
        <title>An environmental bacterial taxon with a large and distinct metabolic repertoire.</title>
        <authorList>
            <person name="Wilson M.C."/>
            <person name="Mori T."/>
            <person name="Ruckert C."/>
            <person name="Uria A.R."/>
            <person name="Helf M.J."/>
            <person name="Takada K."/>
            <person name="Gernert C."/>
            <person name="Steffens U.A."/>
            <person name="Heycke N."/>
            <person name="Schmitt S."/>
            <person name="Rinke C."/>
            <person name="Helfrich E.J."/>
            <person name="Brachmann A.O."/>
            <person name="Gurgui C."/>
            <person name="Wakimoto T."/>
            <person name="Kracht M."/>
            <person name="Crusemann M."/>
            <person name="Hentschel U."/>
            <person name="Abe I."/>
            <person name="Matsunaga S."/>
            <person name="Kalinowski J."/>
            <person name="Takeyama H."/>
            <person name="Piel J."/>
        </authorList>
    </citation>
    <scope>NUCLEOTIDE SEQUENCE [LARGE SCALE GENOMIC DNA]</scope>
    <source>
        <strain evidence="3">TSY1</strain>
    </source>
</reference>
<name>W4LNB9_ENTF1</name>
<keyword evidence="3" id="KW-1185">Reference proteome</keyword>
<dbReference type="HOGENOM" id="CLU_134900_0_0_7"/>
<dbReference type="AlphaFoldDB" id="W4LNB9"/>
<comment type="caution">
    <text evidence="2">The sequence shown here is derived from an EMBL/GenBank/DDBJ whole genome shotgun (WGS) entry which is preliminary data.</text>
</comment>
<organism evidence="2 3">
    <name type="scientific">Entotheonella factor</name>
    <dbReference type="NCBI Taxonomy" id="1429438"/>
    <lineage>
        <taxon>Bacteria</taxon>
        <taxon>Pseudomonadati</taxon>
        <taxon>Nitrospinota/Tectimicrobiota group</taxon>
        <taxon>Candidatus Tectimicrobiota</taxon>
        <taxon>Candidatus Entotheonellia</taxon>
        <taxon>Candidatus Entotheonellales</taxon>
        <taxon>Candidatus Entotheonellaceae</taxon>
        <taxon>Candidatus Entotheonella</taxon>
    </lineage>
</organism>
<keyword evidence="1" id="KW-0472">Membrane</keyword>
<sequence>MAAPFSRSMRALHADSPSWSLFGLVVAALLIVAWALWFFLAPLALHETGQLSHVTATGAVVATFSLEGAKHIRSGQSAALVLQDSERGPPLPAVVTNVKAPVDAKRLEVELYPRSRTGFASLSRALASNRDGMILGQAMIEIARATPAMVLIRTLTASPNSIPNPSAR</sequence>
<keyword evidence="1" id="KW-1133">Transmembrane helix</keyword>
<dbReference type="EMBL" id="AZHW01000428">
    <property type="protein sequence ID" value="ETW99593.1"/>
    <property type="molecule type" value="Genomic_DNA"/>
</dbReference>
<feature type="transmembrane region" description="Helical" evidence="1">
    <location>
        <begin position="21"/>
        <end position="45"/>
    </location>
</feature>
<gene>
    <name evidence="2" type="ORF">ETSY1_14375</name>
</gene>
<proteinExistence type="predicted"/>
<evidence type="ECO:0000313" key="2">
    <source>
        <dbReference type="EMBL" id="ETW99593.1"/>
    </source>
</evidence>
<accession>W4LNB9</accession>
<keyword evidence="1" id="KW-0812">Transmembrane</keyword>